<feature type="signal peptide" evidence="1">
    <location>
        <begin position="1"/>
        <end position="31"/>
    </location>
</feature>
<dbReference type="Pfam" id="PF13084">
    <property type="entry name" value="DUF3943"/>
    <property type="match status" value="1"/>
</dbReference>
<dbReference type="AlphaFoldDB" id="M1P7F3"/>
<dbReference type="eggNOG" id="COG3637">
    <property type="taxonomic scope" value="Bacteria"/>
</dbReference>
<dbReference type="RefSeq" id="WP_015405084.1">
    <property type="nucleotide sequence ID" value="NC_020304.1"/>
</dbReference>
<protein>
    <recommendedName>
        <fullName evidence="2">DUF3943 domain-containing protein</fullName>
    </recommendedName>
</protein>
<accession>M1P7F3</accession>
<keyword evidence="4" id="KW-1185">Reference proteome</keyword>
<evidence type="ECO:0000259" key="2">
    <source>
        <dbReference type="Pfam" id="PF13084"/>
    </source>
</evidence>
<dbReference type="HOGENOM" id="CLU_920486_0_0_7"/>
<proteinExistence type="predicted"/>
<keyword evidence="1" id="KW-0732">Signal</keyword>
<dbReference type="STRING" id="1167006.UWK_02867"/>
<feature type="domain" description="DUF3943" evidence="2">
    <location>
        <begin position="140"/>
        <end position="248"/>
    </location>
</feature>
<dbReference type="InterPro" id="IPR025079">
    <property type="entry name" value="DUF3943"/>
</dbReference>
<dbReference type="KEGG" id="dsf:UWK_02867"/>
<evidence type="ECO:0000313" key="3">
    <source>
        <dbReference type="EMBL" id="AGF79398.1"/>
    </source>
</evidence>
<dbReference type="OrthoDB" id="9808630at2"/>
<reference evidence="4" key="1">
    <citation type="journal article" date="2013" name="Stand. Genomic Sci.">
        <title>Complete genome sequence of Desulfocapsa sulfexigens, a marine deltaproteobacterium specialized in disproportionating inorganic sulfur compounds.</title>
        <authorList>
            <person name="Finster K.W."/>
            <person name="Kjeldsen K.U."/>
            <person name="Kube M."/>
            <person name="Reinhardt R."/>
            <person name="Mussmann M."/>
            <person name="Amann R."/>
            <person name="Schreiber L."/>
        </authorList>
    </citation>
    <scope>NUCLEOTIDE SEQUENCE [LARGE SCALE GENOMIC DNA]</scope>
    <source>
        <strain evidence="4">DSM 10523 / SB164P1</strain>
    </source>
</reference>
<feature type="chain" id="PRO_5004016090" description="DUF3943 domain-containing protein" evidence="1">
    <location>
        <begin position="32"/>
        <end position="302"/>
    </location>
</feature>
<gene>
    <name evidence="3" type="ordered locus">UWK_02867</name>
</gene>
<evidence type="ECO:0000313" key="4">
    <source>
        <dbReference type="Proteomes" id="UP000011721"/>
    </source>
</evidence>
<dbReference type="EMBL" id="CP003985">
    <property type="protein sequence ID" value="AGF79398.1"/>
    <property type="molecule type" value="Genomic_DNA"/>
</dbReference>
<dbReference type="Proteomes" id="UP000011721">
    <property type="component" value="Chromosome"/>
</dbReference>
<evidence type="ECO:0000256" key="1">
    <source>
        <dbReference type="SAM" id="SignalP"/>
    </source>
</evidence>
<sequence>MIRRNSRYRFSKRYLLLIFCLLLLVPRNGQAAAANMKEEGNSYYSSNRYLSDPDLKELFRDQPKKDTFDLNVYYDSLEPPHQDGLLGRYSVLMEDSFYFLIPAFTVLGVLYLMPEGVSNWDCDEITWNESLEDWNENVSSWRMDPDEAWINFVGHPYFGSTYFIYARHYGYSRLESLFFSFAISSVYEIGLEAWAEPVSIQDMIVTPLLGWGLAEVLLPIEHHIKENKGRVFNSRILGATALFLVDPFGHVVPPLKRWMDSLFSSDTKVSFIPTYSRTNRITQDDRQKSHEERYGFQLTIQW</sequence>
<organism evidence="3 4">
    <name type="scientific">Desulfocapsa sulfexigens (strain DSM 10523 / SB164P1)</name>
    <dbReference type="NCBI Taxonomy" id="1167006"/>
    <lineage>
        <taxon>Bacteria</taxon>
        <taxon>Pseudomonadati</taxon>
        <taxon>Thermodesulfobacteriota</taxon>
        <taxon>Desulfobulbia</taxon>
        <taxon>Desulfobulbales</taxon>
        <taxon>Desulfocapsaceae</taxon>
        <taxon>Desulfocapsa</taxon>
    </lineage>
</organism>
<name>M1P7F3_DESSD</name>